<keyword evidence="2" id="KW-0614">Plasmid</keyword>
<protein>
    <submittedName>
        <fullName evidence="2">DUF4913 domain-containing protein</fullName>
    </submittedName>
</protein>
<feature type="region of interest" description="Disordered" evidence="1">
    <location>
        <begin position="186"/>
        <end position="210"/>
    </location>
</feature>
<gene>
    <name evidence="2" type="ORF">RHODO2019_18705</name>
</gene>
<proteinExistence type="predicted"/>
<geneLocation type="plasmid" evidence="2 3">
    <name>unnamed2</name>
</geneLocation>
<name>A0ABY6P7E6_9NOCA</name>
<feature type="compositionally biased region" description="Pro residues" evidence="1">
    <location>
        <begin position="200"/>
        <end position="210"/>
    </location>
</feature>
<feature type="region of interest" description="Disordered" evidence="1">
    <location>
        <begin position="1"/>
        <end position="24"/>
    </location>
</feature>
<evidence type="ECO:0000256" key="1">
    <source>
        <dbReference type="SAM" id="MobiDB-lite"/>
    </source>
</evidence>
<evidence type="ECO:0000313" key="2">
    <source>
        <dbReference type="EMBL" id="UZJ27023.1"/>
    </source>
</evidence>
<organism evidence="2 3">
    <name type="scientific">Rhodococcus antarcticus</name>
    <dbReference type="NCBI Taxonomy" id="2987751"/>
    <lineage>
        <taxon>Bacteria</taxon>
        <taxon>Bacillati</taxon>
        <taxon>Actinomycetota</taxon>
        <taxon>Actinomycetes</taxon>
        <taxon>Mycobacteriales</taxon>
        <taxon>Nocardiaceae</taxon>
        <taxon>Rhodococcus</taxon>
    </lineage>
</organism>
<accession>A0ABY6P7E6</accession>
<dbReference type="InterPro" id="IPR032584">
    <property type="entry name" value="DUF4913"/>
</dbReference>
<dbReference type="EMBL" id="CP110617">
    <property type="protein sequence ID" value="UZJ27023.1"/>
    <property type="molecule type" value="Genomic_DNA"/>
</dbReference>
<dbReference type="Proteomes" id="UP001164965">
    <property type="component" value="Plasmid unnamed2"/>
</dbReference>
<dbReference type="RefSeq" id="WP_265385127.1">
    <property type="nucleotide sequence ID" value="NZ_CP110617.1"/>
</dbReference>
<sequence length="210" mass="22537">MSGYDDDGPVVPAADGDGPGGDGQGARSVLALTVELGDAVDRAVLKRVQTEADAMAAIAFEELLTPELSVVLQERARQATAAVLDNRDDDHTAELAGAGPLFTTVQDWVAGFLARVIVRWPSQDFIWCPRWWAHAEVVSRLTGLWITWEQARLGSPADINTWWLQQLDPHLAVITAQGGPLTGCNQNEGHGGTRAGLRIEPPPPGTFESP</sequence>
<dbReference type="Pfam" id="PF16259">
    <property type="entry name" value="DUF4913"/>
    <property type="match status" value="1"/>
</dbReference>
<evidence type="ECO:0000313" key="3">
    <source>
        <dbReference type="Proteomes" id="UP001164965"/>
    </source>
</evidence>
<keyword evidence="3" id="KW-1185">Reference proteome</keyword>
<reference evidence="2" key="1">
    <citation type="submission" date="2022-10" db="EMBL/GenBank/DDBJ databases">
        <title>Rhodococcus sp.75.</title>
        <authorList>
            <person name="Sun M."/>
        </authorList>
    </citation>
    <scope>NUCLEOTIDE SEQUENCE</scope>
    <source>
        <strain evidence="2">75</strain>
        <plasmid evidence="2">unnamed2</plasmid>
    </source>
</reference>